<keyword evidence="3" id="KW-1185">Reference proteome</keyword>
<sequence length="63" mass="7130">MTLQDDLGVKKRGHNFPRNTAAVQASHPPENNMIIFRSDPEHKENSGAHNTRVYGVVFQTLQE</sequence>
<protein>
    <submittedName>
        <fullName evidence="2">Uncharacterized protein</fullName>
    </submittedName>
</protein>
<dbReference type="AlphaFoldDB" id="A0A1M7YW68"/>
<accession>A0A1M7YW68</accession>
<evidence type="ECO:0000313" key="2">
    <source>
        <dbReference type="EMBL" id="SHO56950.1"/>
    </source>
</evidence>
<evidence type="ECO:0000313" key="3">
    <source>
        <dbReference type="Proteomes" id="UP000184600"/>
    </source>
</evidence>
<proteinExistence type="predicted"/>
<name>A0A1M7YW68_9VIBR</name>
<dbReference type="EMBL" id="FRFG01000031">
    <property type="protein sequence ID" value="SHO56950.1"/>
    <property type="molecule type" value="Genomic_DNA"/>
</dbReference>
<gene>
    <name evidence="2" type="ORF">VQ7734_02719</name>
</gene>
<feature type="region of interest" description="Disordered" evidence="1">
    <location>
        <begin position="1"/>
        <end position="34"/>
    </location>
</feature>
<dbReference type="Proteomes" id="UP000184600">
    <property type="component" value="Unassembled WGS sequence"/>
</dbReference>
<evidence type="ECO:0000256" key="1">
    <source>
        <dbReference type="SAM" id="MobiDB-lite"/>
    </source>
</evidence>
<reference evidence="3" key="1">
    <citation type="submission" date="2016-12" db="EMBL/GenBank/DDBJ databases">
        <authorList>
            <person name="Rodrigo-Torres L."/>
            <person name="Arahal R.D."/>
            <person name="Lucena T."/>
        </authorList>
    </citation>
    <scope>NUCLEOTIDE SEQUENCE [LARGE SCALE GENOMIC DNA]</scope>
</reference>
<organism evidence="2 3">
    <name type="scientific">Vibrio quintilis</name>
    <dbReference type="NCBI Taxonomy" id="1117707"/>
    <lineage>
        <taxon>Bacteria</taxon>
        <taxon>Pseudomonadati</taxon>
        <taxon>Pseudomonadota</taxon>
        <taxon>Gammaproteobacteria</taxon>
        <taxon>Vibrionales</taxon>
        <taxon>Vibrionaceae</taxon>
        <taxon>Vibrio</taxon>
    </lineage>
</organism>